<gene>
    <name evidence="3" type="ORF">RSOL_m00350</name>
</gene>
<protein>
    <submittedName>
        <fullName evidence="3">LAGLIDADG endonuclease family protein</fullName>
    </submittedName>
</protein>
<keyword evidence="3" id="KW-0255">Endonuclease</keyword>
<name>N0A547_9AGAM</name>
<dbReference type="InterPro" id="IPR004860">
    <property type="entry name" value="LAGLIDADG_dom"/>
</dbReference>
<dbReference type="GeneID" id="16029478"/>
<dbReference type="GO" id="GO:0000373">
    <property type="term" value="P:Group II intron splicing"/>
    <property type="evidence" value="ECO:0007669"/>
    <property type="project" value="TreeGrafter"/>
</dbReference>
<dbReference type="SUPFAM" id="SSF55608">
    <property type="entry name" value="Homing endonucleases"/>
    <property type="match status" value="1"/>
</dbReference>
<dbReference type="GO" id="GO:0004519">
    <property type="term" value="F:endonuclease activity"/>
    <property type="evidence" value="ECO:0007669"/>
    <property type="project" value="UniProtKB-KW"/>
</dbReference>
<dbReference type="PANTHER" id="PTHR47539">
    <property type="entry name" value="PENTATRICOPEPTIDE REPEAT-CONTAINING PROTEIN OTP51, CHLOROPLASTIC"/>
    <property type="match status" value="1"/>
</dbReference>
<reference evidence="3" key="2">
    <citation type="journal article" date="2014" name="FEMS Microbiol. Lett.">
        <title>Mobile elements and mitochondrial genome expansion in the soil fungus and potato pathogen Rhizoctonia solani AG-3.</title>
        <authorList>
            <person name="Losada L."/>
            <person name="Pakala S.B."/>
            <person name="Fedorova N.D."/>
            <person name="Joardar V."/>
            <person name="Shabalina S.A."/>
            <person name="Hostetler J."/>
            <person name="Pakala S.M."/>
            <person name="Zafar N."/>
            <person name="Thomas E."/>
            <person name="Rodriguez-Carres M."/>
            <person name="Dean R."/>
            <person name="Vilgalys R."/>
            <person name="Nierman W.C."/>
            <person name="Cubeta M.A."/>
        </authorList>
    </citation>
    <scope>NUCLEOTIDE SEQUENCE</scope>
    <source>
        <strain evidence="3">AG3 Rhs1AP</strain>
    </source>
</reference>
<dbReference type="Pfam" id="PF03161">
    <property type="entry name" value="LAGLIDADG_2"/>
    <property type="match status" value="1"/>
</dbReference>
<evidence type="ECO:0000313" key="3">
    <source>
        <dbReference type="EMBL" id="AGK45370.1"/>
    </source>
</evidence>
<keyword evidence="3" id="KW-0540">Nuclease</keyword>
<proteinExistence type="predicted"/>
<comment type="function">
    <text evidence="1">Mitochondrial DNA endonuclease involved in intron homing.</text>
</comment>
<organism evidence="3">
    <name type="scientific">Rhizoctonia solani</name>
    <dbReference type="NCBI Taxonomy" id="456999"/>
    <lineage>
        <taxon>Eukaryota</taxon>
        <taxon>Fungi</taxon>
        <taxon>Dikarya</taxon>
        <taxon>Basidiomycota</taxon>
        <taxon>Agaricomycotina</taxon>
        <taxon>Agaricomycetes</taxon>
        <taxon>Cantharellales</taxon>
        <taxon>Ceratobasidiaceae</taxon>
        <taxon>Rhizoctonia</taxon>
    </lineage>
</organism>
<accession>N0A547</accession>
<dbReference type="Gene3D" id="3.10.28.10">
    <property type="entry name" value="Homing endonucleases"/>
    <property type="match status" value="2"/>
</dbReference>
<sequence>MDCHEIFSQLTLFCVIPIKPENEKKKYLTKVEKSAFALPQNLKDILVGLILGDIQIEKRVNNANACLRFGQGTIHKDYLYHLYDLFQNFCPSGPKISNNLPHKITGKVYSRIRFHTYSLPCFNALLTLFYPDGVVKIVPMNIAEVLTPLSLAYWLCDDGTFHKTDQAVTLCTNGFTKAEVEHLAKSLNDKWQLKYTLSYNKGHQIRIAKKSLPILQTLLKDVMPPMMLHKIGL</sequence>
<dbReference type="RefSeq" id="YP_008081994.1">
    <property type="nucleotide sequence ID" value="NC_021436.1"/>
</dbReference>
<geneLocation type="mitochondrion" evidence="3"/>
<feature type="domain" description="Homing endonuclease LAGLIDADG" evidence="2">
    <location>
        <begin position="44"/>
        <end position="213"/>
    </location>
</feature>
<dbReference type="AlphaFoldDB" id="N0A547"/>
<dbReference type="EMBL" id="KC352446">
    <property type="protein sequence ID" value="AGK45370.1"/>
    <property type="molecule type" value="Genomic_DNA"/>
</dbReference>
<evidence type="ECO:0000256" key="1">
    <source>
        <dbReference type="ARBA" id="ARBA00002670"/>
    </source>
</evidence>
<dbReference type="InterPro" id="IPR027434">
    <property type="entry name" value="Homing_endonucl"/>
</dbReference>
<dbReference type="InterPro" id="IPR052500">
    <property type="entry name" value="Chloro/Mito_RNA_Process"/>
</dbReference>
<dbReference type="PANTHER" id="PTHR47539:SF1">
    <property type="entry name" value="PENTATRICOPEPTIDE REPEAT-CONTAINING PROTEIN OTP51, CHLOROPLASTIC"/>
    <property type="match status" value="1"/>
</dbReference>
<keyword evidence="3" id="KW-0378">Hydrolase</keyword>
<reference evidence="3" key="1">
    <citation type="submission" date="2012-12" db="EMBL/GenBank/DDBJ databases">
        <authorList>
            <person name="Pakala S."/>
            <person name="Fedorova N."/>
            <person name="Joardar V."/>
            <person name="Shabalina S."/>
            <person name="Hostetler J."/>
            <person name="Pakala S."/>
            <person name="Zafar N."/>
            <person name="Nierman W."/>
            <person name="Cubeta M."/>
        </authorList>
    </citation>
    <scope>NUCLEOTIDE SEQUENCE</scope>
    <source>
        <strain evidence="3">AG3 Rhs1AP</strain>
    </source>
</reference>
<dbReference type="GO" id="GO:0045292">
    <property type="term" value="P:mRNA cis splicing, via spliceosome"/>
    <property type="evidence" value="ECO:0007669"/>
    <property type="project" value="TreeGrafter"/>
</dbReference>
<evidence type="ECO:0000259" key="2">
    <source>
        <dbReference type="Pfam" id="PF03161"/>
    </source>
</evidence>
<keyword evidence="3" id="KW-0496">Mitochondrion</keyword>